<dbReference type="PANTHER" id="PTHR34236">
    <property type="entry name" value="DIMETHYL SULFOXIDE REDUCTASE TRANSCRIPTIONAL ACTIVATOR"/>
    <property type="match status" value="1"/>
</dbReference>
<accession>A0A346PEQ3</accession>
<feature type="domain" description="HTH bat-type" evidence="3">
    <location>
        <begin position="162"/>
        <end position="213"/>
    </location>
</feature>
<organism evidence="4 5">
    <name type="scientific">Natrarchaeobaculum sulfurireducens</name>
    <dbReference type="NCBI Taxonomy" id="2044521"/>
    <lineage>
        <taxon>Archaea</taxon>
        <taxon>Methanobacteriati</taxon>
        <taxon>Methanobacteriota</taxon>
        <taxon>Stenosarchaea group</taxon>
        <taxon>Halobacteria</taxon>
        <taxon>Halobacteriales</taxon>
        <taxon>Natrialbaceae</taxon>
        <taxon>Natrarchaeobaculum</taxon>
    </lineage>
</organism>
<dbReference type="InterPro" id="IPR007050">
    <property type="entry name" value="HTH_bacterioopsin"/>
</dbReference>
<keyword evidence="2" id="KW-0804">Transcription</keyword>
<reference evidence="5" key="1">
    <citation type="submission" date="2017-10" db="EMBL/GenBank/DDBJ databases">
        <title>Phenotypic and genomic properties of facultatively anaerobic sulfur-reducing natronoarchaea from hypersaline soda lakes.</title>
        <authorList>
            <person name="Sorokin D.Y."/>
            <person name="Kublanov I.V."/>
            <person name="Roman P."/>
            <person name="Sinninghe Damste J.S."/>
            <person name="Golyshin P.N."/>
            <person name="Rojo D."/>
            <person name="Ciordia S."/>
            <person name="Mena Md.C."/>
            <person name="Ferrer M."/>
            <person name="Messina E."/>
            <person name="Smedile F."/>
            <person name="La Spada G."/>
            <person name="La Cono V."/>
            <person name="Yakimov M.M."/>
        </authorList>
    </citation>
    <scope>NUCLEOTIDE SEQUENCE [LARGE SCALE GENOMIC DNA]</scope>
    <source>
        <strain evidence="5">AArc1</strain>
    </source>
</reference>
<dbReference type="GeneID" id="37638464"/>
<protein>
    <submittedName>
        <fullName evidence="4">Transcriptional regulator, contains HTH domain</fullName>
    </submittedName>
</protein>
<evidence type="ECO:0000259" key="3">
    <source>
        <dbReference type="Pfam" id="PF04967"/>
    </source>
</evidence>
<dbReference type="PANTHER" id="PTHR34236:SF1">
    <property type="entry name" value="DIMETHYL SULFOXIDE REDUCTASE TRANSCRIPTIONAL ACTIVATOR"/>
    <property type="match status" value="1"/>
</dbReference>
<sequence>MTTVVELDVPAGRLGLARTFDHVPAFGFQIGAIIGDAPPLVRVSGSDRQSIERSLEDDPSVDVLATVSVSADESTRSESTGPFWVFRLEFTGGLELFQRLVASADGAVLSARGREGIWSLQLLFHDRESVSTCYDLFERYEFDVEVTRLTGMDDLERVQTPLTQTQYETICTAHDLGYFDVPRAITLEELAAELDVSHQALSERLRRSQAALISAELSGGLDSSPIDP</sequence>
<gene>
    <name evidence="4" type="ORF">AArc1_1668</name>
</gene>
<evidence type="ECO:0000313" key="5">
    <source>
        <dbReference type="Proteomes" id="UP000258707"/>
    </source>
</evidence>
<dbReference type="Proteomes" id="UP000258707">
    <property type="component" value="Chromosome"/>
</dbReference>
<proteinExistence type="predicted"/>
<dbReference type="KEGG" id="nan:AArc1_1668"/>
<keyword evidence="1" id="KW-0805">Transcription regulation</keyword>
<evidence type="ECO:0000256" key="1">
    <source>
        <dbReference type="ARBA" id="ARBA00023015"/>
    </source>
</evidence>
<evidence type="ECO:0000313" key="4">
    <source>
        <dbReference type="EMBL" id="AXR77998.1"/>
    </source>
</evidence>
<dbReference type="AlphaFoldDB" id="A0A346PEQ3"/>
<name>A0A346PEQ3_9EURY</name>
<dbReference type="Pfam" id="PF04967">
    <property type="entry name" value="HTH_10"/>
    <property type="match status" value="1"/>
</dbReference>
<dbReference type="RefSeq" id="WP_117364116.1">
    <property type="nucleotide sequence ID" value="NZ_CP024047.1"/>
</dbReference>
<dbReference type="EMBL" id="CP024047">
    <property type="protein sequence ID" value="AXR77998.1"/>
    <property type="molecule type" value="Genomic_DNA"/>
</dbReference>
<evidence type="ECO:0000256" key="2">
    <source>
        <dbReference type="ARBA" id="ARBA00023163"/>
    </source>
</evidence>